<evidence type="ECO:0000256" key="4">
    <source>
        <dbReference type="ARBA" id="ARBA00022989"/>
    </source>
</evidence>
<comment type="subcellular location">
    <subcellularLocation>
        <location evidence="1">Membrane</location>
        <topology evidence="1">Single-pass membrane protein</topology>
    </subcellularLocation>
</comment>
<dbReference type="GO" id="GO:0005506">
    <property type="term" value="F:iron ion binding"/>
    <property type="evidence" value="ECO:0007669"/>
    <property type="project" value="InterPro"/>
</dbReference>
<dbReference type="GO" id="GO:0016705">
    <property type="term" value="F:oxidoreductase activity, acting on paired donors, with incorporation or reduction of molecular oxygen"/>
    <property type="evidence" value="ECO:0007669"/>
    <property type="project" value="InterPro"/>
</dbReference>
<evidence type="ECO:0000313" key="7">
    <source>
        <dbReference type="EMBL" id="GEU89865.1"/>
    </source>
</evidence>
<dbReference type="GO" id="GO:0004497">
    <property type="term" value="F:monooxygenase activity"/>
    <property type="evidence" value="ECO:0007669"/>
    <property type="project" value="UniProtKB-KW"/>
</dbReference>
<keyword evidence="4" id="KW-1133">Transmembrane helix</keyword>
<dbReference type="Gene3D" id="1.10.630.10">
    <property type="entry name" value="Cytochrome P450"/>
    <property type="match status" value="1"/>
</dbReference>
<dbReference type="PANTHER" id="PTHR24286">
    <property type="entry name" value="CYTOCHROME P450 26"/>
    <property type="match status" value="1"/>
</dbReference>
<name>A0A6L2NYV6_TANCI</name>
<keyword evidence="2" id="KW-0812">Transmembrane</keyword>
<dbReference type="InterPro" id="IPR036396">
    <property type="entry name" value="Cyt_P450_sf"/>
</dbReference>
<keyword evidence="5 6" id="KW-0408">Iron</keyword>
<dbReference type="EMBL" id="BKCJ010010054">
    <property type="protein sequence ID" value="GEU89865.1"/>
    <property type="molecule type" value="Genomic_DNA"/>
</dbReference>
<dbReference type="GO" id="GO:0016125">
    <property type="term" value="P:sterol metabolic process"/>
    <property type="evidence" value="ECO:0007669"/>
    <property type="project" value="TreeGrafter"/>
</dbReference>
<keyword evidence="6" id="KW-0349">Heme</keyword>
<comment type="similarity">
    <text evidence="6">Belongs to the cytochrome P450 family.</text>
</comment>
<evidence type="ECO:0000256" key="2">
    <source>
        <dbReference type="ARBA" id="ARBA00022692"/>
    </source>
</evidence>
<dbReference type="InterPro" id="IPR001128">
    <property type="entry name" value="Cyt_P450"/>
</dbReference>
<dbReference type="InterPro" id="IPR017972">
    <property type="entry name" value="Cyt_P450_CS"/>
</dbReference>
<accession>A0A6L2NYV6</accession>
<comment type="caution">
    <text evidence="7">The sequence shown here is derived from an EMBL/GenBank/DDBJ whole genome shotgun (WGS) entry which is preliminary data.</text>
</comment>
<evidence type="ECO:0000256" key="3">
    <source>
        <dbReference type="ARBA" id="ARBA00022723"/>
    </source>
</evidence>
<dbReference type="Pfam" id="PF00067">
    <property type="entry name" value="p450"/>
    <property type="match status" value="1"/>
</dbReference>
<dbReference type="GO" id="GO:0020037">
    <property type="term" value="F:heme binding"/>
    <property type="evidence" value="ECO:0007669"/>
    <property type="project" value="InterPro"/>
</dbReference>
<reference evidence="7" key="1">
    <citation type="journal article" date="2019" name="Sci. Rep.">
        <title>Draft genome of Tanacetum cinerariifolium, the natural source of mosquito coil.</title>
        <authorList>
            <person name="Yamashiro T."/>
            <person name="Shiraishi A."/>
            <person name="Satake H."/>
            <person name="Nakayama K."/>
        </authorList>
    </citation>
    <scope>NUCLEOTIDE SEQUENCE</scope>
</reference>
<evidence type="ECO:0000256" key="6">
    <source>
        <dbReference type="RuleBase" id="RU000461"/>
    </source>
</evidence>
<dbReference type="AlphaFoldDB" id="A0A6L2NYV6"/>
<keyword evidence="6" id="KW-0503">Monooxygenase</keyword>
<sequence length="250" mass="28996">MTKAKFDIKKFNETGDFELWRVKMHVLSVQDGCEAPLEVLPTYMKVEAKAKLNKKAHNKVLREVIEETTTTGLLASNNSIYSEIAQVFIIDNAKQEKVARSKAPGESLKWEYLSKMKYTWRVASEVLWITPPVSWGFRRAKQDIEYEEFIISKEWQVAPLMTHMDKDIFQNSTISDPARFETSPPPYSYVPFGAGPRMCLGIELAKMETLDMMHRLVTRFRWELVNKEETSKRIPMPEFDQGLLVRITPI</sequence>
<dbReference type="GO" id="GO:0016020">
    <property type="term" value="C:membrane"/>
    <property type="evidence" value="ECO:0007669"/>
    <property type="project" value="UniProtKB-SubCell"/>
</dbReference>
<proteinExistence type="inferred from homology"/>
<dbReference type="SUPFAM" id="SSF48264">
    <property type="entry name" value="Cytochrome P450"/>
    <property type="match status" value="1"/>
</dbReference>
<keyword evidence="6" id="KW-0560">Oxidoreductase</keyword>
<evidence type="ECO:0000256" key="5">
    <source>
        <dbReference type="ARBA" id="ARBA00023004"/>
    </source>
</evidence>
<protein>
    <submittedName>
        <fullName evidence="7">Cytochrome P450 716B1-like</fullName>
    </submittedName>
</protein>
<gene>
    <name evidence="7" type="ORF">Tci_061843</name>
</gene>
<dbReference type="PANTHER" id="PTHR24286:SF217">
    <property type="entry name" value="OS07G0520300 PROTEIN"/>
    <property type="match status" value="1"/>
</dbReference>
<dbReference type="PROSITE" id="PS00086">
    <property type="entry name" value="CYTOCHROME_P450"/>
    <property type="match status" value="1"/>
</dbReference>
<evidence type="ECO:0000256" key="1">
    <source>
        <dbReference type="ARBA" id="ARBA00004167"/>
    </source>
</evidence>
<keyword evidence="4" id="KW-0472">Membrane</keyword>
<organism evidence="7">
    <name type="scientific">Tanacetum cinerariifolium</name>
    <name type="common">Dalmatian daisy</name>
    <name type="synonym">Chrysanthemum cinerariifolium</name>
    <dbReference type="NCBI Taxonomy" id="118510"/>
    <lineage>
        <taxon>Eukaryota</taxon>
        <taxon>Viridiplantae</taxon>
        <taxon>Streptophyta</taxon>
        <taxon>Embryophyta</taxon>
        <taxon>Tracheophyta</taxon>
        <taxon>Spermatophyta</taxon>
        <taxon>Magnoliopsida</taxon>
        <taxon>eudicotyledons</taxon>
        <taxon>Gunneridae</taxon>
        <taxon>Pentapetalae</taxon>
        <taxon>asterids</taxon>
        <taxon>campanulids</taxon>
        <taxon>Asterales</taxon>
        <taxon>Asteraceae</taxon>
        <taxon>Asteroideae</taxon>
        <taxon>Anthemideae</taxon>
        <taxon>Anthemidinae</taxon>
        <taxon>Tanacetum</taxon>
    </lineage>
</organism>
<keyword evidence="3 6" id="KW-0479">Metal-binding</keyword>